<dbReference type="AlphaFoldDB" id="A0A635RBH0"/>
<reference evidence="1" key="1">
    <citation type="submission" date="2018-07" db="EMBL/GenBank/DDBJ databases">
        <authorList>
            <person name="Ashton P.M."/>
            <person name="Dallman T."/>
            <person name="Nair S."/>
            <person name="De Pinna E."/>
            <person name="Peters T."/>
            <person name="Grant K."/>
        </authorList>
    </citation>
    <scope>NUCLEOTIDE SEQUENCE</scope>
    <source>
        <strain evidence="1">368335</strain>
    </source>
</reference>
<dbReference type="EMBL" id="AAMIYH010000027">
    <property type="protein sequence ID" value="EDH8304201.1"/>
    <property type="molecule type" value="Genomic_DNA"/>
</dbReference>
<evidence type="ECO:0000313" key="1">
    <source>
        <dbReference type="EMBL" id="EDH8304201.1"/>
    </source>
</evidence>
<name>A0A635RBH0_SALET</name>
<proteinExistence type="predicted"/>
<sequence length="158" mass="18250">MRLSNVYQAAQFHQELTAKPEYIRHNLTVAWKLLLIADAARHNDQETIIKTVRTLRPIDLETIWSFDLTRIYHRRFNAAVDAIRPYFHYLQATSDCGPSLEWVLVQSVWSDYIYLLSLETGECIIANEVFSTNAEMYRSHATIQGVSQPILSLTHLGL</sequence>
<gene>
    <name evidence="1" type="ORF">CB695_22315</name>
</gene>
<organism evidence="1">
    <name type="scientific">Salmonella enterica subsp. enterica serovar Chester</name>
    <dbReference type="NCBI Taxonomy" id="149386"/>
    <lineage>
        <taxon>Bacteria</taxon>
        <taxon>Pseudomonadati</taxon>
        <taxon>Pseudomonadota</taxon>
        <taxon>Gammaproteobacteria</taxon>
        <taxon>Enterobacterales</taxon>
        <taxon>Enterobacteriaceae</taxon>
        <taxon>Salmonella</taxon>
    </lineage>
</organism>
<accession>A0A635RBH0</accession>
<comment type="caution">
    <text evidence="1">The sequence shown here is derived from an EMBL/GenBank/DDBJ whole genome shotgun (WGS) entry which is preliminary data.</text>
</comment>
<protein>
    <submittedName>
        <fullName evidence="1">Uncharacterized protein</fullName>
    </submittedName>
</protein>